<reference evidence="1 2" key="1">
    <citation type="journal article" date="2016" name="Nat. Commun.">
        <title>Thousands of microbial genomes shed light on interconnected biogeochemical processes in an aquifer system.</title>
        <authorList>
            <person name="Anantharaman K."/>
            <person name="Brown C.T."/>
            <person name="Hug L.A."/>
            <person name="Sharon I."/>
            <person name="Castelle C.J."/>
            <person name="Probst A.J."/>
            <person name="Thomas B.C."/>
            <person name="Singh A."/>
            <person name="Wilkins M.J."/>
            <person name="Karaoz U."/>
            <person name="Brodie E.L."/>
            <person name="Williams K.H."/>
            <person name="Hubbard S.S."/>
            <person name="Banfield J.F."/>
        </authorList>
    </citation>
    <scope>NUCLEOTIDE SEQUENCE [LARGE SCALE GENOMIC DNA]</scope>
</reference>
<protein>
    <submittedName>
        <fullName evidence="1">Uncharacterized protein</fullName>
    </submittedName>
</protein>
<accession>A0A1F6CKK4</accession>
<proteinExistence type="predicted"/>
<organism evidence="1 2">
    <name type="scientific">Candidatus Kaiserbacteria bacterium RIFCSPHIGHO2_01_FULL_54_36b</name>
    <dbReference type="NCBI Taxonomy" id="1798483"/>
    <lineage>
        <taxon>Bacteria</taxon>
        <taxon>Candidatus Kaiseribacteriota</taxon>
    </lineage>
</organism>
<dbReference type="AlphaFoldDB" id="A0A1F6CKK4"/>
<evidence type="ECO:0000313" key="2">
    <source>
        <dbReference type="Proteomes" id="UP000176445"/>
    </source>
</evidence>
<name>A0A1F6CKK4_9BACT</name>
<comment type="caution">
    <text evidence="1">The sequence shown here is derived from an EMBL/GenBank/DDBJ whole genome shotgun (WGS) entry which is preliminary data.</text>
</comment>
<dbReference type="EMBL" id="MFKW01000074">
    <property type="protein sequence ID" value="OGG49412.1"/>
    <property type="molecule type" value="Genomic_DNA"/>
</dbReference>
<gene>
    <name evidence="1" type="ORF">A2704_00920</name>
</gene>
<dbReference type="Proteomes" id="UP000176445">
    <property type="component" value="Unassembled WGS sequence"/>
</dbReference>
<evidence type="ECO:0000313" key="1">
    <source>
        <dbReference type="EMBL" id="OGG49412.1"/>
    </source>
</evidence>
<sequence>MQGSPDALRKWARTLPYSRILYPDALHDQVKYYTWLLLTPIHPYLRDTLDYLGVLERMYAQFRPNGRQHFLLGTLASSETHQSLALYLVEKGYANHFVALKDRGEIVSLRYTPSFKYQYHIRIFDDGEVRAHYEYTPECHPFWHDREVSFEPRRDYFLTLLGDKITPTSNR</sequence>